<feature type="transmembrane region" description="Helical" evidence="3">
    <location>
        <begin position="52"/>
        <end position="71"/>
    </location>
</feature>
<dbReference type="EC" id="2.7.7.65" evidence="1"/>
<comment type="catalytic activity">
    <reaction evidence="2">
        <text>2 GTP = 3',3'-c-di-GMP + 2 diphosphate</text>
        <dbReference type="Rhea" id="RHEA:24898"/>
        <dbReference type="ChEBI" id="CHEBI:33019"/>
        <dbReference type="ChEBI" id="CHEBI:37565"/>
        <dbReference type="ChEBI" id="CHEBI:58805"/>
        <dbReference type="EC" id="2.7.7.65"/>
    </reaction>
</comment>
<dbReference type="InterPro" id="IPR050469">
    <property type="entry name" value="Diguanylate_Cyclase"/>
</dbReference>
<evidence type="ECO:0000256" key="2">
    <source>
        <dbReference type="ARBA" id="ARBA00034247"/>
    </source>
</evidence>
<name>A0A317QE12_9GAMM</name>
<feature type="transmembrane region" description="Helical" evidence="3">
    <location>
        <begin position="123"/>
        <end position="142"/>
    </location>
</feature>
<evidence type="ECO:0000256" key="1">
    <source>
        <dbReference type="ARBA" id="ARBA00012528"/>
    </source>
</evidence>
<dbReference type="NCBIfam" id="TIGR00254">
    <property type="entry name" value="GGDEF"/>
    <property type="match status" value="1"/>
</dbReference>
<dbReference type="Proteomes" id="UP000246964">
    <property type="component" value="Unassembled WGS sequence"/>
</dbReference>
<sequence>MTEFSSFMPTAAIMPTNVWQRFRLVAMRTIYFGVGAILLMLAVLAAMDKAWWQALVLLLVGGAFVVTWWRYQQHLAPQWINFVFVCALGALVSFSMKSAGMMAVYWMYPVLAMVFFMFDKTIFILVIMLVYALFAAAMYQFLPFDYAWRIGLSMLVLIAVGATFLVMMLNMQRNLIKATTSDPLTGFYKREYLDELLQHHLQQAEQRQHSLCLMLIDLDAFKAVNDKFGYMFGDAVLQDTARRIRACCRPDDLFIRGNGAEFIVIFPNASLREAAQYSGCVLDNLRHEPFAIKSMMARVTASAGVTQWRPGESWEQLLEKADDAMDTAKSQGRDRLRIAQ</sequence>
<dbReference type="InterPro" id="IPR043128">
    <property type="entry name" value="Rev_trsase/Diguanyl_cyclase"/>
</dbReference>
<proteinExistence type="predicted"/>
<dbReference type="CDD" id="cd01949">
    <property type="entry name" value="GGDEF"/>
    <property type="match status" value="1"/>
</dbReference>
<dbReference type="AlphaFoldDB" id="A0A317QE12"/>
<dbReference type="OrthoDB" id="9812260at2"/>
<evidence type="ECO:0000313" key="6">
    <source>
        <dbReference type="Proteomes" id="UP000246964"/>
    </source>
</evidence>
<keyword evidence="6" id="KW-1185">Reference proteome</keyword>
<dbReference type="SUPFAM" id="SSF55073">
    <property type="entry name" value="Nucleotide cyclase"/>
    <property type="match status" value="1"/>
</dbReference>
<reference evidence="5 6" key="1">
    <citation type="submission" date="2018-05" db="EMBL/GenBank/DDBJ databases">
        <title>Freshwater and sediment microbial communities from various areas in North America, analyzing microbe dynamics in response to fracking.</title>
        <authorList>
            <person name="Lamendella R."/>
        </authorList>
    </citation>
    <scope>NUCLEOTIDE SEQUENCE [LARGE SCALE GENOMIC DNA]</scope>
    <source>
        <strain evidence="5 6">125B1</strain>
    </source>
</reference>
<gene>
    <name evidence="5" type="ORF">DET45_10542</name>
</gene>
<dbReference type="GO" id="GO:0052621">
    <property type="term" value="F:diguanylate cyclase activity"/>
    <property type="evidence" value="ECO:0007669"/>
    <property type="project" value="UniProtKB-EC"/>
</dbReference>
<evidence type="ECO:0000259" key="4">
    <source>
        <dbReference type="PROSITE" id="PS50887"/>
    </source>
</evidence>
<keyword evidence="3" id="KW-0472">Membrane</keyword>
<feature type="transmembrane region" description="Helical" evidence="3">
    <location>
        <begin position="148"/>
        <end position="169"/>
    </location>
</feature>
<dbReference type="RefSeq" id="WP_110075677.1">
    <property type="nucleotide sequence ID" value="NZ_QGTT01000005.1"/>
</dbReference>
<feature type="transmembrane region" description="Helical" evidence="3">
    <location>
        <begin position="29"/>
        <end position="46"/>
    </location>
</feature>
<keyword evidence="3" id="KW-1133">Transmembrane helix</keyword>
<dbReference type="InterPro" id="IPR000160">
    <property type="entry name" value="GGDEF_dom"/>
</dbReference>
<dbReference type="PANTHER" id="PTHR45138:SF9">
    <property type="entry name" value="DIGUANYLATE CYCLASE DGCM-RELATED"/>
    <property type="match status" value="1"/>
</dbReference>
<dbReference type="InterPro" id="IPR029787">
    <property type="entry name" value="Nucleotide_cyclase"/>
</dbReference>
<comment type="caution">
    <text evidence="5">The sequence shown here is derived from an EMBL/GenBank/DDBJ whole genome shotgun (WGS) entry which is preliminary data.</text>
</comment>
<accession>A0A317QE12</accession>
<dbReference type="SMART" id="SM00267">
    <property type="entry name" value="GGDEF"/>
    <property type="match status" value="1"/>
</dbReference>
<dbReference type="Gene3D" id="3.30.70.270">
    <property type="match status" value="1"/>
</dbReference>
<dbReference type="PROSITE" id="PS50887">
    <property type="entry name" value="GGDEF"/>
    <property type="match status" value="1"/>
</dbReference>
<dbReference type="EMBL" id="QGTT01000005">
    <property type="protein sequence ID" value="PWW13697.1"/>
    <property type="molecule type" value="Genomic_DNA"/>
</dbReference>
<keyword evidence="3" id="KW-0812">Transmembrane</keyword>
<evidence type="ECO:0000313" key="5">
    <source>
        <dbReference type="EMBL" id="PWW13697.1"/>
    </source>
</evidence>
<dbReference type="Pfam" id="PF00990">
    <property type="entry name" value="GGDEF"/>
    <property type="match status" value="1"/>
</dbReference>
<feature type="transmembrane region" description="Helical" evidence="3">
    <location>
        <begin position="78"/>
        <end position="96"/>
    </location>
</feature>
<evidence type="ECO:0000256" key="3">
    <source>
        <dbReference type="SAM" id="Phobius"/>
    </source>
</evidence>
<feature type="domain" description="GGDEF" evidence="4">
    <location>
        <begin position="209"/>
        <end position="340"/>
    </location>
</feature>
<organism evidence="5 6">
    <name type="scientific">Pseudidiomarina maritima</name>
    <dbReference type="NCBI Taxonomy" id="519453"/>
    <lineage>
        <taxon>Bacteria</taxon>
        <taxon>Pseudomonadati</taxon>
        <taxon>Pseudomonadota</taxon>
        <taxon>Gammaproteobacteria</taxon>
        <taxon>Alteromonadales</taxon>
        <taxon>Idiomarinaceae</taxon>
        <taxon>Pseudidiomarina</taxon>
    </lineage>
</organism>
<dbReference type="PANTHER" id="PTHR45138">
    <property type="entry name" value="REGULATORY COMPONENTS OF SENSORY TRANSDUCTION SYSTEM"/>
    <property type="match status" value="1"/>
</dbReference>
<protein>
    <recommendedName>
        <fullName evidence="1">diguanylate cyclase</fullName>
        <ecNumber evidence="1">2.7.7.65</ecNumber>
    </recommendedName>
</protein>
<feature type="transmembrane region" description="Helical" evidence="3">
    <location>
        <begin position="102"/>
        <end position="118"/>
    </location>
</feature>